<organism evidence="1 2">
    <name type="scientific">Nitrosopumilus maritimus (strain SCM1)</name>
    <dbReference type="NCBI Taxonomy" id="436308"/>
    <lineage>
        <taxon>Archaea</taxon>
        <taxon>Nitrososphaerota</taxon>
        <taxon>Nitrososphaeria</taxon>
        <taxon>Nitrosopumilales</taxon>
        <taxon>Nitrosopumilaceae</taxon>
        <taxon>Nitrosopumilus</taxon>
    </lineage>
</organism>
<keyword evidence="2" id="KW-1185">Reference proteome</keyword>
<reference evidence="1 2" key="1">
    <citation type="journal article" date="2010" name="Proc. Natl. Acad. Sci. U.S.A.">
        <title>Nitrosopumilus maritimus genome reveals unique mechanisms for nitrification and autotrophy in globally distributed marine crenarchaea.</title>
        <authorList>
            <person name="Walker C.B."/>
            <person name="de la Torre J.R."/>
            <person name="Klotz M.G."/>
            <person name="Urakawa H."/>
            <person name="Pinel N."/>
            <person name="Arp D.J."/>
            <person name="Brochier-Armanet C."/>
            <person name="Chain P.S."/>
            <person name="Chan P.P."/>
            <person name="Gollabgir A."/>
            <person name="Hemp J."/>
            <person name="Hugler M."/>
            <person name="Karr E.A."/>
            <person name="Konneke M."/>
            <person name="Shin M."/>
            <person name="Lawton T.J."/>
            <person name="Lowe T."/>
            <person name="Martens-Habbena W."/>
            <person name="Sayavedra-Soto L.A."/>
            <person name="Lang D."/>
            <person name="Sievert S.M."/>
            <person name="Rosenzweig A.C."/>
            <person name="Manning G."/>
            <person name="Stahl D.A."/>
        </authorList>
    </citation>
    <scope>NUCLEOTIDE SEQUENCE [LARGE SCALE GENOMIC DNA]</scope>
    <source>
        <strain evidence="1 2">SCM1</strain>
    </source>
</reference>
<dbReference type="GeneID" id="5774306"/>
<accession>A9A2E1</accession>
<dbReference type="RefSeq" id="WP_012215339.1">
    <property type="nucleotide sequence ID" value="NC_010085.1"/>
</dbReference>
<evidence type="ECO:0000313" key="1">
    <source>
        <dbReference type="EMBL" id="ABX12852.1"/>
    </source>
</evidence>
<dbReference type="InParanoid" id="A9A2E1"/>
<dbReference type="KEGG" id="nmr:Nmar_0956"/>
<proteinExistence type="predicted"/>
<evidence type="ECO:0000313" key="2">
    <source>
        <dbReference type="Proteomes" id="UP000000792"/>
    </source>
</evidence>
<dbReference type="STRING" id="436308.Nmar_0956"/>
<dbReference type="AlphaFoldDB" id="A9A2E1"/>
<dbReference type="EnsemblBacteria" id="ABX12852">
    <property type="protein sequence ID" value="ABX12852"/>
    <property type="gene ID" value="Nmar_0956"/>
</dbReference>
<dbReference type="HOGENOM" id="CLU_1880964_0_0_2"/>
<dbReference type="OrthoDB" id="11747at2157"/>
<name>A9A2E1_NITMS</name>
<dbReference type="Proteomes" id="UP000000792">
    <property type="component" value="Chromosome"/>
</dbReference>
<gene>
    <name evidence="1" type="ordered locus">Nmar_0956</name>
</gene>
<protein>
    <submittedName>
        <fullName evidence="1">Uncharacterized protein</fullName>
    </submittedName>
</protein>
<dbReference type="EMBL" id="CP000866">
    <property type="protein sequence ID" value="ABX12852.1"/>
    <property type="molecule type" value="Genomic_DNA"/>
</dbReference>
<dbReference type="eggNOG" id="arCOG08685">
    <property type="taxonomic scope" value="Archaea"/>
</dbReference>
<sequence length="135" mass="15195">MARKLLSPIFLGVFTVLAIFFLTGGADDDKDELRQTFQVNAVYYDTGHVEVAFSDKSEKTDSVVMEILGMEETYQKTFSSPAFIEIVPFPGEPKYGWEIHPVVLEIDHPELGHVQLKTEIYQLGDSAPPVIYSRP</sequence>